<keyword evidence="2" id="KW-1185">Reference proteome</keyword>
<organism evidence="1 2">
    <name type="scientific">Stephania cephalantha</name>
    <dbReference type="NCBI Taxonomy" id="152367"/>
    <lineage>
        <taxon>Eukaryota</taxon>
        <taxon>Viridiplantae</taxon>
        <taxon>Streptophyta</taxon>
        <taxon>Embryophyta</taxon>
        <taxon>Tracheophyta</taxon>
        <taxon>Spermatophyta</taxon>
        <taxon>Magnoliopsida</taxon>
        <taxon>Ranunculales</taxon>
        <taxon>Menispermaceae</taxon>
        <taxon>Menispermoideae</taxon>
        <taxon>Cissampelideae</taxon>
        <taxon>Stephania</taxon>
    </lineage>
</organism>
<evidence type="ECO:0000313" key="2">
    <source>
        <dbReference type="Proteomes" id="UP001419268"/>
    </source>
</evidence>
<dbReference type="AlphaFoldDB" id="A0AAP0I1T2"/>
<sequence length="106" mass="11988">METELKHEETGFAAVRLYSLTWQHGIGEELMEAMTWQILIGAKCNCDVLCLIIRHVENADWKKPGRMTWLSNGRVTCGGLLGLLSPFLSTVQHVTRENCPASDHYE</sequence>
<accession>A0AAP0I1T2</accession>
<name>A0AAP0I1T2_9MAGN</name>
<proteinExistence type="predicted"/>
<evidence type="ECO:0000313" key="1">
    <source>
        <dbReference type="EMBL" id="KAK9105106.1"/>
    </source>
</evidence>
<reference evidence="1 2" key="1">
    <citation type="submission" date="2024-01" db="EMBL/GenBank/DDBJ databases">
        <title>Genome assemblies of Stephania.</title>
        <authorList>
            <person name="Yang L."/>
        </authorList>
    </citation>
    <scope>NUCLEOTIDE SEQUENCE [LARGE SCALE GENOMIC DNA]</scope>
    <source>
        <strain evidence="1">JXDWG</strain>
        <tissue evidence="1">Leaf</tissue>
    </source>
</reference>
<protein>
    <submittedName>
        <fullName evidence="1">Uncharacterized protein</fullName>
    </submittedName>
</protein>
<dbReference type="EMBL" id="JBBNAG010000009">
    <property type="protein sequence ID" value="KAK9105106.1"/>
    <property type="molecule type" value="Genomic_DNA"/>
</dbReference>
<dbReference type="Proteomes" id="UP001419268">
    <property type="component" value="Unassembled WGS sequence"/>
</dbReference>
<comment type="caution">
    <text evidence="1">The sequence shown here is derived from an EMBL/GenBank/DDBJ whole genome shotgun (WGS) entry which is preliminary data.</text>
</comment>
<gene>
    <name evidence="1" type="ORF">Scep_021950</name>
</gene>